<dbReference type="EMBL" id="JARTCD010000027">
    <property type="protein sequence ID" value="KAJ8658040.1"/>
    <property type="molecule type" value="Genomic_DNA"/>
</dbReference>
<dbReference type="SUPFAM" id="SSF52047">
    <property type="entry name" value="RNI-like"/>
    <property type="match status" value="1"/>
</dbReference>
<dbReference type="Proteomes" id="UP001234581">
    <property type="component" value="Unassembled WGS sequence"/>
</dbReference>
<dbReference type="InterPro" id="IPR032675">
    <property type="entry name" value="LRR_dom_sf"/>
</dbReference>
<evidence type="ECO:0008006" key="3">
    <source>
        <dbReference type="Google" id="ProtNLM"/>
    </source>
</evidence>
<dbReference type="PANTHER" id="PTHR38926:SF5">
    <property type="entry name" value="F-BOX AND LEUCINE-RICH REPEAT PROTEIN 6"/>
    <property type="match status" value="1"/>
</dbReference>
<comment type="caution">
    <text evidence="1">The sequence shown here is derived from an EMBL/GenBank/DDBJ whole genome shotgun (WGS) entry which is preliminary data.</text>
</comment>
<reference evidence="1 2" key="1">
    <citation type="submission" date="2023-03" db="EMBL/GenBank/DDBJ databases">
        <title>Genome sequence of Lichtheimia ornata CBS 291.66.</title>
        <authorList>
            <person name="Mohabir J.T."/>
            <person name="Shea T.P."/>
            <person name="Kurbessoian T."/>
            <person name="Berby B."/>
            <person name="Fontaine J."/>
            <person name="Livny J."/>
            <person name="Gnirke A."/>
            <person name="Stajich J.E."/>
            <person name="Cuomo C.A."/>
        </authorList>
    </citation>
    <scope>NUCLEOTIDE SEQUENCE [LARGE SCALE GENOMIC DNA]</scope>
    <source>
        <strain evidence="1">CBS 291.66</strain>
    </source>
</reference>
<evidence type="ECO:0000313" key="1">
    <source>
        <dbReference type="EMBL" id="KAJ8658040.1"/>
    </source>
</evidence>
<sequence>MDDSIWHDLCKQPTLKASSEKYAHLVHDSTIQLLQPIQSILSALDRRAIGLTKCANSESALRDAKVMQHLSPSSALGYLREAHIYSEQGQHLQVIDICNKAFNNVDNHDTHYATLQQVKEDAEQRQNTCIDFIKQLPTDIVITTLIPLLMDDSPMSSSTPSPCLYVSKLWRDRFIQCFNGLCVKVGDTDGHNVSHVVQLSRYIRRLKVQPDSEDSWFYDLLHNNDFCSLRELYIGLGSTLTHFEITVRGGSIKEMADIMQSCPNLVSLDIDQPMVPDFTSLSMSTWPKLTTLSLMCDSAIFREVFTRDHLRAIPNHFPSLKKLSISPCEDTQMTRIVLDNYPWMKRLELSHGPDVHLTYLEQGNPCNEIGITDLLIESDRREFFPWGFLAQELRQHQNTLERIECNMYLDDETEEEDEDILDDVSPIEYTRLRLLDLSCFGWWIPRKAPMLEELKITAFTIEENSAVLDTIPPKLKKLELNLDDDFGYTAPLERYLHGLAQHSQFKELVIRFYKLKNIDNILNAIHRLDHLQRLMVSFSTKCDYYQMQKFIDGLVKGCPRLACLEIQCINAPSTYSLNALKQLEHLERFAFSIKGMGDNDGFWNMIQGMSQLKCIRIYPASAAKMDAVRRLQEQRLDMKIVLDRWFTRFEDTL</sequence>
<dbReference type="RefSeq" id="XP_058342953.1">
    <property type="nucleotide sequence ID" value="XM_058486341.1"/>
</dbReference>
<dbReference type="Gene3D" id="3.80.10.10">
    <property type="entry name" value="Ribonuclease Inhibitor"/>
    <property type="match status" value="2"/>
</dbReference>
<dbReference type="InterPro" id="IPR011990">
    <property type="entry name" value="TPR-like_helical_dom_sf"/>
</dbReference>
<keyword evidence="2" id="KW-1185">Reference proteome</keyword>
<evidence type="ECO:0000313" key="2">
    <source>
        <dbReference type="Proteomes" id="UP001234581"/>
    </source>
</evidence>
<dbReference type="SUPFAM" id="SSF48452">
    <property type="entry name" value="TPR-like"/>
    <property type="match status" value="1"/>
</dbReference>
<protein>
    <recommendedName>
        <fullName evidence="3">F-box domain-containing protein</fullName>
    </recommendedName>
</protein>
<name>A0AAD7XXE1_9FUNG</name>
<dbReference type="GeneID" id="83213722"/>
<proteinExistence type="predicted"/>
<dbReference type="PANTHER" id="PTHR38926">
    <property type="entry name" value="F-BOX DOMAIN CONTAINING PROTEIN, EXPRESSED"/>
    <property type="match status" value="1"/>
</dbReference>
<gene>
    <name evidence="1" type="ORF">O0I10_006311</name>
</gene>
<organism evidence="1 2">
    <name type="scientific">Lichtheimia ornata</name>
    <dbReference type="NCBI Taxonomy" id="688661"/>
    <lineage>
        <taxon>Eukaryota</taxon>
        <taxon>Fungi</taxon>
        <taxon>Fungi incertae sedis</taxon>
        <taxon>Mucoromycota</taxon>
        <taxon>Mucoromycotina</taxon>
        <taxon>Mucoromycetes</taxon>
        <taxon>Mucorales</taxon>
        <taxon>Lichtheimiaceae</taxon>
        <taxon>Lichtheimia</taxon>
    </lineage>
</organism>
<dbReference type="AlphaFoldDB" id="A0AAD7XXE1"/>
<accession>A0AAD7XXE1</accession>